<dbReference type="SUPFAM" id="SSF56112">
    <property type="entry name" value="Protein kinase-like (PK-like)"/>
    <property type="match status" value="1"/>
</dbReference>
<dbReference type="STRING" id="5078.A0A135LXE0"/>
<evidence type="ECO:0000313" key="3">
    <source>
        <dbReference type="Proteomes" id="UP000070168"/>
    </source>
</evidence>
<dbReference type="AlphaFoldDB" id="A0A135LXE0"/>
<dbReference type="Gene3D" id="1.10.510.10">
    <property type="entry name" value="Transferase(Phosphotransferase) domain 1"/>
    <property type="match status" value="1"/>
</dbReference>
<name>A0A135LXE0_PENPA</name>
<evidence type="ECO:0000313" key="2">
    <source>
        <dbReference type="EMBL" id="KXG53628.1"/>
    </source>
</evidence>
<dbReference type="PANTHER" id="PTHR24359:SF1">
    <property type="entry name" value="INHIBITOR OF NUCLEAR FACTOR KAPPA-B KINASE EPSILON SUBUNIT HOMOLOG 1-RELATED"/>
    <property type="match status" value="1"/>
</dbReference>
<sequence length="185" mass="20729">MYIGAGDRGYRLTRRKDIAEQRNSSVWQADHSGMPDQIIVVKIIKTTGSKERDAIQATEAWIHEKEVHSSLGDHSAILRMLGSDARFHSIYTEHVDAQSLLCQRHRVSDHFSGNADAQRILADMASALYFIHRNSIVHNDIKQGNILYSPGRGAVLIDFGLSFRDSNPSSGGGTPWYLPPEFLRN</sequence>
<dbReference type="InterPro" id="IPR011009">
    <property type="entry name" value="Kinase-like_dom_sf"/>
</dbReference>
<dbReference type="PROSITE" id="PS50011">
    <property type="entry name" value="PROTEIN_KINASE_DOM"/>
    <property type="match status" value="1"/>
</dbReference>
<reference evidence="2 3" key="1">
    <citation type="journal article" date="2016" name="BMC Genomics">
        <title>Genome sequencing and secondary metabolism of the postharvest pathogen Penicillium griseofulvum.</title>
        <authorList>
            <person name="Banani H."/>
            <person name="Marcet-Houben M."/>
            <person name="Ballester A.R."/>
            <person name="Abbruscato P."/>
            <person name="Gonzalez-Candelas L."/>
            <person name="Gabaldon T."/>
            <person name="Spadaro D."/>
        </authorList>
    </citation>
    <scope>NUCLEOTIDE SEQUENCE [LARGE SCALE GENOMIC DNA]</scope>
    <source>
        <strain evidence="2 3">PG3</strain>
    </source>
</reference>
<dbReference type="GO" id="GO:0005524">
    <property type="term" value="F:ATP binding"/>
    <property type="evidence" value="ECO:0007669"/>
    <property type="project" value="InterPro"/>
</dbReference>
<dbReference type="GeneID" id="63703691"/>
<protein>
    <recommendedName>
        <fullName evidence="1">Protein kinase domain-containing protein</fullName>
    </recommendedName>
</protein>
<accession>A0A135LXE0</accession>
<keyword evidence="3" id="KW-1185">Reference proteome</keyword>
<proteinExistence type="predicted"/>
<gene>
    <name evidence="2" type="ORF">PGRI_006780</name>
</gene>
<dbReference type="OrthoDB" id="1668230at2759"/>
<dbReference type="GO" id="GO:0004674">
    <property type="term" value="F:protein serine/threonine kinase activity"/>
    <property type="evidence" value="ECO:0007669"/>
    <property type="project" value="TreeGrafter"/>
</dbReference>
<evidence type="ECO:0000259" key="1">
    <source>
        <dbReference type="PROSITE" id="PS50011"/>
    </source>
</evidence>
<dbReference type="PANTHER" id="PTHR24359">
    <property type="entry name" value="SERINE/THREONINE-PROTEIN KINASE SBK1"/>
    <property type="match status" value="1"/>
</dbReference>
<dbReference type="PROSITE" id="PS00108">
    <property type="entry name" value="PROTEIN_KINASE_ST"/>
    <property type="match status" value="1"/>
</dbReference>
<dbReference type="EMBL" id="LHQR01000014">
    <property type="protein sequence ID" value="KXG53628.1"/>
    <property type="molecule type" value="Genomic_DNA"/>
</dbReference>
<dbReference type="RefSeq" id="XP_040652163.1">
    <property type="nucleotide sequence ID" value="XM_040788391.1"/>
</dbReference>
<dbReference type="InterPro" id="IPR000719">
    <property type="entry name" value="Prot_kinase_dom"/>
</dbReference>
<dbReference type="SMART" id="SM00220">
    <property type="entry name" value="S_TKc"/>
    <property type="match status" value="1"/>
</dbReference>
<comment type="caution">
    <text evidence="2">The sequence shown here is derived from an EMBL/GenBank/DDBJ whole genome shotgun (WGS) entry which is preliminary data.</text>
</comment>
<dbReference type="Pfam" id="PF00069">
    <property type="entry name" value="Pkinase"/>
    <property type="match status" value="1"/>
</dbReference>
<feature type="domain" description="Protein kinase" evidence="1">
    <location>
        <begin position="1"/>
        <end position="185"/>
    </location>
</feature>
<dbReference type="InterPro" id="IPR008271">
    <property type="entry name" value="Ser/Thr_kinase_AS"/>
</dbReference>
<organism evidence="2 3">
    <name type="scientific">Penicillium patulum</name>
    <name type="common">Penicillium griseofulvum</name>
    <dbReference type="NCBI Taxonomy" id="5078"/>
    <lineage>
        <taxon>Eukaryota</taxon>
        <taxon>Fungi</taxon>
        <taxon>Dikarya</taxon>
        <taxon>Ascomycota</taxon>
        <taxon>Pezizomycotina</taxon>
        <taxon>Eurotiomycetes</taxon>
        <taxon>Eurotiomycetidae</taxon>
        <taxon>Eurotiales</taxon>
        <taxon>Aspergillaceae</taxon>
        <taxon>Penicillium</taxon>
    </lineage>
</organism>
<dbReference type="Proteomes" id="UP000070168">
    <property type="component" value="Unassembled WGS sequence"/>
</dbReference>